<feature type="region of interest" description="Disordered" evidence="1">
    <location>
        <begin position="250"/>
        <end position="270"/>
    </location>
</feature>
<dbReference type="Proteomes" id="UP000033103">
    <property type="component" value="Chromosome"/>
</dbReference>
<evidence type="ECO:0000313" key="3">
    <source>
        <dbReference type="EMBL" id="AKC95175.1"/>
    </source>
</evidence>
<dbReference type="OrthoDB" id="10012235at2"/>
<keyword evidence="2" id="KW-0732">Signal</keyword>
<feature type="signal peptide" evidence="2">
    <location>
        <begin position="1"/>
        <end position="22"/>
    </location>
</feature>
<gene>
    <name evidence="3" type="ORF">VC03_01095</name>
</gene>
<evidence type="ECO:0008006" key="5">
    <source>
        <dbReference type="Google" id="ProtNLM"/>
    </source>
</evidence>
<dbReference type="RefSeq" id="WP_046328281.1">
    <property type="nucleotide sequence ID" value="NZ_CP011280.1"/>
</dbReference>
<dbReference type="EMBL" id="CP011280">
    <property type="protein sequence ID" value="AKC95175.1"/>
    <property type="molecule type" value="Genomic_DNA"/>
</dbReference>
<dbReference type="HOGENOM" id="CLU_1030145_0_0_0"/>
<organism evidence="3 4">
    <name type="scientific">Sneathia vaginalis</name>
    <dbReference type="NCBI Taxonomy" id="187101"/>
    <lineage>
        <taxon>Bacteria</taxon>
        <taxon>Fusobacteriati</taxon>
        <taxon>Fusobacteriota</taxon>
        <taxon>Fusobacteriia</taxon>
        <taxon>Fusobacteriales</taxon>
        <taxon>Leptotrichiaceae</taxon>
        <taxon>Sneathia</taxon>
    </lineage>
</organism>
<proteinExistence type="predicted"/>
<accession>A0A0E3Z9G8</accession>
<protein>
    <recommendedName>
        <fullName evidence="5">DUF4292 domain-containing protein</fullName>
    </recommendedName>
</protein>
<feature type="compositionally biased region" description="Polar residues" evidence="1">
    <location>
        <begin position="259"/>
        <end position="270"/>
    </location>
</feature>
<dbReference type="AlphaFoldDB" id="A0A0E3Z9G8"/>
<reference evidence="3 4" key="1">
    <citation type="journal article" date="2012" name="BMC Genomics">
        <title>Genomic sequence analysis and characterization of Sneathia amnii sp. nov.</title>
        <authorList>
            <consortium name="Vaginal Microbiome Consortium (additional members)"/>
            <person name="Harwich M.D.Jr."/>
            <person name="Serrano M.G."/>
            <person name="Fettweis J.M."/>
            <person name="Alves J.M."/>
            <person name="Reimers M.A."/>
            <person name="Buck G.A."/>
            <person name="Jefferson K.K."/>
        </authorList>
    </citation>
    <scope>NUCLEOTIDE SEQUENCE [LARGE SCALE GENOMIC DNA]</scope>
    <source>
        <strain evidence="3 4">SN35</strain>
    </source>
</reference>
<keyword evidence="4" id="KW-1185">Reference proteome</keyword>
<dbReference type="PROSITE" id="PS51257">
    <property type="entry name" value="PROKAR_LIPOPROTEIN"/>
    <property type="match status" value="1"/>
</dbReference>
<evidence type="ECO:0000313" key="4">
    <source>
        <dbReference type="Proteomes" id="UP000033103"/>
    </source>
</evidence>
<name>A0A0E3Z9G8_9FUSO</name>
<evidence type="ECO:0000256" key="2">
    <source>
        <dbReference type="SAM" id="SignalP"/>
    </source>
</evidence>
<sequence>MKKIILILITFCFLLCSCDRMSFEPNSSYIQTVKKIQINSRSIEDILQCMFTELTTGSDVLIDKDAMKWEVEGKTKTGRVVVCSYMGIKVVIPTEIDGDYIEVNSNNAYYTIDGVEKKDINILLYRWDISNRKYIDTLRKIKIDGKPIGKIVVFLFTELTTKYPDCNLINERDIKWEVKEVSNEGRTVTCTYKNIQVVIPSLLSKDNINVSPWDAYYTINGERQDNTETLSFEWEKDHLIREGTKEILNGLGPDDEISTRPSTVYNGDSE</sequence>
<evidence type="ECO:0000256" key="1">
    <source>
        <dbReference type="SAM" id="MobiDB-lite"/>
    </source>
</evidence>
<dbReference type="KEGG" id="sns:VC03_01095"/>
<dbReference type="PATRIC" id="fig|1069640.6.peg.204"/>
<feature type="chain" id="PRO_5002416686" description="DUF4292 domain-containing protein" evidence="2">
    <location>
        <begin position="23"/>
        <end position="270"/>
    </location>
</feature>